<dbReference type="InterPro" id="IPR037898">
    <property type="entry name" value="NudC_fam"/>
</dbReference>
<dbReference type="CDD" id="cd06467">
    <property type="entry name" value="p23_NUDC_like"/>
    <property type="match status" value="1"/>
</dbReference>
<proteinExistence type="inferred from homology"/>
<dbReference type="GO" id="GO:0005737">
    <property type="term" value="C:cytoplasm"/>
    <property type="evidence" value="ECO:0007669"/>
    <property type="project" value="UniProtKB-SubCell"/>
</dbReference>
<dbReference type="Pfam" id="PF04969">
    <property type="entry name" value="CS"/>
    <property type="match status" value="1"/>
</dbReference>
<dbReference type="GO" id="GO:0051082">
    <property type="term" value="F:unfolded protein binding"/>
    <property type="evidence" value="ECO:0007669"/>
    <property type="project" value="TreeGrafter"/>
</dbReference>
<comment type="similarity">
    <text evidence="2">Belongs to the nudC family.</text>
</comment>
<dbReference type="AlphaFoldDB" id="A0AAD7XED2"/>
<dbReference type="FunFam" id="2.60.40.790:FF:000001">
    <property type="entry name" value="Nuclear migration protein nudC"/>
    <property type="match status" value="1"/>
</dbReference>
<dbReference type="InterPro" id="IPR008978">
    <property type="entry name" value="HSP20-like_chaperone"/>
</dbReference>
<dbReference type="Proteomes" id="UP001230188">
    <property type="component" value="Unassembled WGS sequence"/>
</dbReference>
<gene>
    <name evidence="9" type="ORF">CTAYLR_005569</name>
</gene>
<evidence type="ECO:0000256" key="6">
    <source>
        <dbReference type="ARBA" id="ARBA00030427"/>
    </source>
</evidence>
<evidence type="ECO:0000256" key="1">
    <source>
        <dbReference type="ARBA" id="ARBA00004496"/>
    </source>
</evidence>
<dbReference type="GO" id="GO:0006457">
    <property type="term" value="P:protein folding"/>
    <property type="evidence" value="ECO:0007669"/>
    <property type="project" value="TreeGrafter"/>
</dbReference>
<evidence type="ECO:0000256" key="7">
    <source>
        <dbReference type="SAM" id="MobiDB-lite"/>
    </source>
</evidence>
<dbReference type="PROSITE" id="PS51203">
    <property type="entry name" value="CS"/>
    <property type="match status" value="1"/>
</dbReference>
<evidence type="ECO:0000313" key="9">
    <source>
        <dbReference type="EMBL" id="KAJ8598092.1"/>
    </source>
</evidence>
<accession>A0AAD7XED2</accession>
<dbReference type="EMBL" id="JAQMWT010000695">
    <property type="protein sequence ID" value="KAJ8598092.1"/>
    <property type="molecule type" value="Genomic_DNA"/>
</dbReference>
<dbReference type="PANTHER" id="PTHR12356:SF3">
    <property type="entry name" value="NUCLEAR MIGRATION PROTEIN NUDC"/>
    <property type="match status" value="1"/>
</dbReference>
<evidence type="ECO:0000313" key="10">
    <source>
        <dbReference type="Proteomes" id="UP001230188"/>
    </source>
</evidence>
<reference evidence="9" key="1">
    <citation type="submission" date="2023-01" db="EMBL/GenBank/DDBJ databases">
        <title>Metagenome sequencing of chrysophaentin producing Chrysophaeum taylorii.</title>
        <authorList>
            <person name="Davison J."/>
            <person name="Bewley C."/>
        </authorList>
    </citation>
    <scope>NUCLEOTIDE SEQUENCE</scope>
    <source>
        <strain evidence="9">NIES-1699</strain>
    </source>
</reference>
<feature type="compositionally biased region" description="Basic and acidic residues" evidence="7">
    <location>
        <begin position="58"/>
        <end position="84"/>
    </location>
</feature>
<dbReference type="Gene3D" id="2.60.40.790">
    <property type="match status" value="1"/>
</dbReference>
<evidence type="ECO:0000256" key="2">
    <source>
        <dbReference type="ARBA" id="ARBA00010513"/>
    </source>
</evidence>
<evidence type="ECO:0000259" key="8">
    <source>
        <dbReference type="PROSITE" id="PS51203"/>
    </source>
</evidence>
<comment type="caution">
    <text evidence="9">The sequence shown here is derived from an EMBL/GenBank/DDBJ whole genome shotgun (WGS) entry which is preliminary data.</text>
</comment>
<dbReference type="SUPFAM" id="SSF49764">
    <property type="entry name" value="HSP20-like chaperones"/>
    <property type="match status" value="1"/>
</dbReference>
<evidence type="ECO:0000256" key="5">
    <source>
        <dbReference type="ARBA" id="ARBA00022553"/>
    </source>
</evidence>
<feature type="domain" description="CS" evidence="8">
    <location>
        <begin position="134"/>
        <end position="227"/>
    </location>
</feature>
<organism evidence="9 10">
    <name type="scientific">Chrysophaeum taylorii</name>
    <dbReference type="NCBI Taxonomy" id="2483200"/>
    <lineage>
        <taxon>Eukaryota</taxon>
        <taxon>Sar</taxon>
        <taxon>Stramenopiles</taxon>
        <taxon>Ochrophyta</taxon>
        <taxon>Pelagophyceae</taxon>
        <taxon>Pelagomonadales</taxon>
        <taxon>Pelagomonadaceae</taxon>
        <taxon>Chrysophaeum</taxon>
    </lineage>
</organism>
<evidence type="ECO:0000256" key="3">
    <source>
        <dbReference type="ARBA" id="ARBA00017641"/>
    </source>
</evidence>
<dbReference type="Pfam" id="PF14050">
    <property type="entry name" value="Nudc_N"/>
    <property type="match status" value="1"/>
</dbReference>
<feature type="compositionally biased region" description="Low complexity" evidence="7">
    <location>
        <begin position="95"/>
        <end position="105"/>
    </location>
</feature>
<dbReference type="InterPro" id="IPR007052">
    <property type="entry name" value="CS_dom"/>
</dbReference>
<name>A0AAD7XED2_9STRA</name>
<comment type="subcellular location">
    <subcellularLocation>
        <location evidence="1">Cytoplasm</location>
    </subcellularLocation>
</comment>
<protein>
    <recommendedName>
        <fullName evidence="3">Nuclear migration protein nudC</fullName>
    </recommendedName>
    <alternativeName>
        <fullName evidence="6">Nuclear distribution protein C homolog</fullName>
    </alternativeName>
</protein>
<feature type="region of interest" description="Disordered" evidence="7">
    <location>
        <begin position="58"/>
        <end position="138"/>
    </location>
</feature>
<sequence>MLEEERFDGLLLNLAQQCQGIDPLLDTLFSFLRRKTDFYQGEGDMARKKVVRMFEKHEALAERTDSEKKKRRADEETRAAARREAARKKKVDEVQQQQQQQQQSADPPPAPAPAAGPKAEEEEDKEPPPPGNGGTTTWGVWTQQLTDLQVQVPVPAGTKSKDLAVDIGKKTLKVAIKRGQVFVEGDLHKKVIVDDCFWTLEEDAAGQKEVVISLQKENKMEWWKCVIEGDPEINTQKVQPENSKLSDLDGETRMTVEKMMFDQRQKALGKPTADEMGKQDILEKFMKQHPEMDFSKAKFS</sequence>
<keyword evidence="4" id="KW-0963">Cytoplasm</keyword>
<keyword evidence="10" id="KW-1185">Reference proteome</keyword>
<dbReference type="PANTHER" id="PTHR12356">
    <property type="entry name" value="NUCLEAR MOVEMENT PROTEIN NUDC"/>
    <property type="match status" value="1"/>
</dbReference>
<keyword evidence="5" id="KW-0597">Phosphoprotein</keyword>
<dbReference type="InterPro" id="IPR025934">
    <property type="entry name" value="NudC_N_dom"/>
</dbReference>
<evidence type="ECO:0000256" key="4">
    <source>
        <dbReference type="ARBA" id="ARBA00022490"/>
    </source>
</evidence>